<protein>
    <submittedName>
        <fullName evidence="3">Heat shock protein Hsp90</fullName>
    </submittedName>
</protein>
<evidence type="ECO:0000313" key="4">
    <source>
        <dbReference type="Proteomes" id="UP000187203"/>
    </source>
</evidence>
<gene>
    <name evidence="3" type="ORF">COLO4_00270</name>
</gene>
<dbReference type="InterPro" id="IPR037196">
    <property type="entry name" value="HSP90_C"/>
</dbReference>
<comment type="similarity">
    <text evidence="1">Belongs to the heat shock protein 90 family.</text>
</comment>
<evidence type="ECO:0000313" key="3">
    <source>
        <dbReference type="EMBL" id="OMP14131.1"/>
    </source>
</evidence>
<dbReference type="STRING" id="93759.A0A1R3L475"/>
<evidence type="ECO:0000256" key="2">
    <source>
        <dbReference type="ARBA" id="ARBA00023186"/>
    </source>
</evidence>
<keyword evidence="2" id="KW-0143">Chaperone</keyword>
<dbReference type="Gene3D" id="1.20.120.790">
    <property type="entry name" value="Heat shock protein 90, C-terminal domain"/>
    <property type="match status" value="1"/>
</dbReference>
<dbReference type="EMBL" id="AWUE01001938">
    <property type="protein sequence ID" value="OMP14131.1"/>
    <property type="molecule type" value="Genomic_DNA"/>
</dbReference>
<name>A0A1R3L475_9ROSI</name>
<dbReference type="GO" id="GO:0140662">
    <property type="term" value="F:ATP-dependent protein folding chaperone"/>
    <property type="evidence" value="ECO:0007669"/>
    <property type="project" value="InterPro"/>
</dbReference>
<organism evidence="3 4">
    <name type="scientific">Corchorus olitorius</name>
    <dbReference type="NCBI Taxonomy" id="93759"/>
    <lineage>
        <taxon>Eukaryota</taxon>
        <taxon>Viridiplantae</taxon>
        <taxon>Streptophyta</taxon>
        <taxon>Embryophyta</taxon>
        <taxon>Tracheophyta</taxon>
        <taxon>Spermatophyta</taxon>
        <taxon>Magnoliopsida</taxon>
        <taxon>eudicotyledons</taxon>
        <taxon>Gunneridae</taxon>
        <taxon>Pentapetalae</taxon>
        <taxon>rosids</taxon>
        <taxon>malvids</taxon>
        <taxon>Malvales</taxon>
        <taxon>Malvaceae</taxon>
        <taxon>Grewioideae</taxon>
        <taxon>Apeibeae</taxon>
        <taxon>Corchorus</taxon>
    </lineage>
</organism>
<proteinExistence type="inferred from homology"/>
<keyword evidence="3" id="KW-0346">Stress response</keyword>
<dbReference type="InterPro" id="IPR001404">
    <property type="entry name" value="Hsp90_fam"/>
</dbReference>
<keyword evidence="4" id="KW-1185">Reference proteome</keyword>
<accession>A0A1R3L475</accession>
<dbReference type="GO" id="GO:0016887">
    <property type="term" value="F:ATP hydrolysis activity"/>
    <property type="evidence" value="ECO:0007669"/>
    <property type="project" value="InterPro"/>
</dbReference>
<dbReference type="GO" id="GO:0051082">
    <property type="term" value="F:unfolded protein binding"/>
    <property type="evidence" value="ECO:0007669"/>
    <property type="project" value="InterPro"/>
</dbReference>
<dbReference type="Pfam" id="PF00183">
    <property type="entry name" value="HSP90"/>
    <property type="match status" value="1"/>
</dbReference>
<dbReference type="GO" id="GO:0005524">
    <property type="term" value="F:ATP binding"/>
    <property type="evidence" value="ECO:0007669"/>
    <property type="project" value="InterPro"/>
</dbReference>
<dbReference type="OrthoDB" id="6698455at2759"/>
<dbReference type="Proteomes" id="UP000187203">
    <property type="component" value="Unassembled WGS sequence"/>
</dbReference>
<reference evidence="4" key="1">
    <citation type="submission" date="2013-09" db="EMBL/GenBank/DDBJ databases">
        <title>Corchorus olitorius genome sequencing.</title>
        <authorList>
            <person name="Alam M."/>
            <person name="Haque M.S."/>
            <person name="Islam M.S."/>
            <person name="Emdad E.M."/>
            <person name="Islam M.M."/>
            <person name="Ahmed B."/>
            <person name="Halim A."/>
            <person name="Hossen Q.M.M."/>
            <person name="Hossain M.Z."/>
            <person name="Ahmed R."/>
            <person name="Khan M.M."/>
            <person name="Islam R."/>
            <person name="Rashid M.M."/>
            <person name="Khan S.A."/>
            <person name="Rahman M.S."/>
            <person name="Alam M."/>
            <person name="Yahiya A.S."/>
            <person name="Khan M.S."/>
            <person name="Azam M.S."/>
            <person name="Haque T."/>
            <person name="Lashkar M.Z.H."/>
            <person name="Akhand A.I."/>
            <person name="Morshed G."/>
            <person name="Roy S."/>
            <person name="Uddin K.S."/>
            <person name="Rabeya T."/>
            <person name="Hossain A.S."/>
            <person name="Chowdhury A."/>
            <person name="Snigdha A.R."/>
            <person name="Mortoza M.S."/>
            <person name="Matin S.A."/>
            <person name="Hoque S.M.E."/>
            <person name="Islam M.K."/>
            <person name="Roy D.K."/>
            <person name="Haider R."/>
            <person name="Moosa M.M."/>
            <person name="Elias S.M."/>
            <person name="Hasan A.M."/>
            <person name="Jahan S."/>
            <person name="Shafiuddin M."/>
            <person name="Mahmood N."/>
            <person name="Shommy N.S."/>
        </authorList>
    </citation>
    <scope>NUCLEOTIDE SEQUENCE [LARGE SCALE GENOMIC DNA]</scope>
    <source>
        <strain evidence="4">cv. O-4</strain>
    </source>
</reference>
<sequence length="378" mass="42398">MEDQSESTENGELIDDGIPPANNKLLTPLPALNLTTPLPMESFKEFWLGGQKISTGVFVKLDSTIKVIPKSWKKCLAFTGSVDRELLQVTVELPLDVFIRFCPGGPSFYDLRLFNEIPTPTPNRVSTMFLALICFPSGSIIYVEDRVDQSLLNTAFSNTASTRSLLKSRGSTKLGLTEKDQYLVSLISPELDDEVFGIMWNAVLTCEKLNEIESSLSKYFMEQWKLLSDSPSTYVPDGKAIYQLKGQLTIKDSMGDKAEMVIVCNRVVDSPSCLIIGDYGWAINMERIMRTQALSDNGRSAYMSKKYTMEISLNYGIMVELRKMVELVKNHKPIKKLSLLLYKAALFTSGILEMIHDDKKNGKEQFLWSSATNEATSK</sequence>
<evidence type="ECO:0000256" key="1">
    <source>
        <dbReference type="ARBA" id="ARBA00008239"/>
    </source>
</evidence>
<comment type="caution">
    <text evidence="3">The sequence shown here is derived from an EMBL/GenBank/DDBJ whole genome shotgun (WGS) entry which is preliminary data.</text>
</comment>
<dbReference type="AlphaFoldDB" id="A0A1R3L475"/>
<dbReference type="PANTHER" id="PTHR11528">
    <property type="entry name" value="HEAT SHOCK PROTEIN 90 FAMILY MEMBER"/>
    <property type="match status" value="1"/>
</dbReference>
<dbReference type="SUPFAM" id="SSF110942">
    <property type="entry name" value="HSP90 C-terminal domain"/>
    <property type="match status" value="1"/>
</dbReference>